<keyword evidence="2" id="KW-1185">Reference proteome</keyword>
<evidence type="ECO:0000313" key="2">
    <source>
        <dbReference type="Proteomes" id="UP000054324"/>
    </source>
</evidence>
<name>A0A074ZK43_OPIVI</name>
<dbReference type="RefSeq" id="XP_009170113.1">
    <property type="nucleotide sequence ID" value="XM_009171849.1"/>
</dbReference>
<protein>
    <submittedName>
        <fullName evidence="1">Uncharacterized protein</fullName>
    </submittedName>
</protein>
<reference evidence="1 2" key="1">
    <citation type="submission" date="2013-11" db="EMBL/GenBank/DDBJ databases">
        <title>Opisthorchis viverrini - life in the bile duct.</title>
        <authorList>
            <person name="Young N.D."/>
            <person name="Nagarajan N."/>
            <person name="Lin S.J."/>
            <person name="Korhonen P.K."/>
            <person name="Jex A.R."/>
            <person name="Hall R.S."/>
            <person name="Safavi-Hemami H."/>
            <person name="Kaewkong W."/>
            <person name="Bertrand D."/>
            <person name="Gao S."/>
            <person name="Seet Q."/>
            <person name="Wongkham S."/>
            <person name="Teh B.T."/>
            <person name="Wongkham C."/>
            <person name="Intapan P.M."/>
            <person name="Maleewong W."/>
            <person name="Yang X."/>
            <person name="Hu M."/>
            <person name="Wang Z."/>
            <person name="Hofmann A."/>
            <person name="Sternberg P.W."/>
            <person name="Tan P."/>
            <person name="Wang J."/>
            <person name="Gasser R.B."/>
        </authorList>
    </citation>
    <scope>NUCLEOTIDE SEQUENCE [LARGE SCALE GENOMIC DNA]</scope>
</reference>
<accession>A0A074ZK43</accession>
<sequence length="182" mass="21208">MLPKCEQMRLPEFRNRPHFSRGAERVYEKTYYSHASPSVVSPLHYYTTLPFGTPPDDIMEEYYRQSWWKLSGSPRKVSPFLGVIRYVPHKRDVRLGLRIRGIRPRDIVITPGWQLVAWSEKWLAAGMDAYLPYVRSYRPPVSAQHGQNSRQASVSIEKKTLHVVDQHPSAERRRDVFAESIG</sequence>
<proteinExistence type="predicted"/>
<dbReference type="CTD" id="20320732"/>
<dbReference type="Proteomes" id="UP000054324">
    <property type="component" value="Unassembled WGS sequence"/>
</dbReference>
<dbReference type="AlphaFoldDB" id="A0A074ZK43"/>
<gene>
    <name evidence="1" type="ORF">T265_06553</name>
</gene>
<dbReference type="KEGG" id="ovi:T265_06553"/>
<organism evidence="1 2">
    <name type="scientific">Opisthorchis viverrini</name>
    <name type="common">Southeast Asian liver fluke</name>
    <dbReference type="NCBI Taxonomy" id="6198"/>
    <lineage>
        <taxon>Eukaryota</taxon>
        <taxon>Metazoa</taxon>
        <taxon>Spiralia</taxon>
        <taxon>Lophotrochozoa</taxon>
        <taxon>Platyhelminthes</taxon>
        <taxon>Trematoda</taxon>
        <taxon>Digenea</taxon>
        <taxon>Opisthorchiida</taxon>
        <taxon>Opisthorchiata</taxon>
        <taxon>Opisthorchiidae</taxon>
        <taxon>Opisthorchis</taxon>
    </lineage>
</organism>
<dbReference type="EMBL" id="KL596755">
    <property type="protein sequence ID" value="KER26137.1"/>
    <property type="molecule type" value="Genomic_DNA"/>
</dbReference>
<dbReference type="GeneID" id="20320732"/>
<evidence type="ECO:0000313" key="1">
    <source>
        <dbReference type="EMBL" id="KER26137.1"/>
    </source>
</evidence>